<dbReference type="InterPro" id="IPR029035">
    <property type="entry name" value="DHS-like_NAD/FAD-binding_dom"/>
</dbReference>
<dbReference type="PIRSF" id="PIRSF033541">
    <property type="entry name" value="ORF25P_Sir2"/>
    <property type="match status" value="1"/>
</dbReference>
<evidence type="ECO:0000313" key="1">
    <source>
        <dbReference type="EMBL" id="RCS22282.1"/>
    </source>
</evidence>
<name>A0A368K1K6_9HYPH</name>
<dbReference type="OrthoDB" id="7357874at2"/>
<dbReference type="SUPFAM" id="SSF52467">
    <property type="entry name" value="DHS-like NAD/FAD-binding domain"/>
    <property type="match status" value="1"/>
</dbReference>
<keyword evidence="2" id="KW-1185">Reference proteome</keyword>
<dbReference type="Pfam" id="PF13289">
    <property type="entry name" value="SIR2_2"/>
    <property type="match status" value="1"/>
</dbReference>
<dbReference type="AlphaFoldDB" id="A0A368K1K6"/>
<protein>
    <submittedName>
        <fullName evidence="1">Sir2 family NAD-dependent protein deacetylase</fullName>
    </submittedName>
</protein>
<dbReference type="Proteomes" id="UP000253420">
    <property type="component" value="Unassembled WGS sequence"/>
</dbReference>
<accession>A0A368K1K6</accession>
<dbReference type="CDD" id="cd01406">
    <property type="entry name" value="SIR2-like"/>
    <property type="match status" value="1"/>
</dbReference>
<gene>
    <name evidence="1" type="ORF">DUT91_19760</name>
</gene>
<dbReference type="Gene3D" id="3.40.50.1220">
    <property type="entry name" value="TPP-binding domain"/>
    <property type="match status" value="1"/>
</dbReference>
<reference evidence="1 2" key="1">
    <citation type="submission" date="2018-07" db="EMBL/GenBank/DDBJ databases">
        <title>The draft genome of Phyllobacterium salinisoli.</title>
        <authorList>
            <person name="Liu L."/>
            <person name="Li L."/>
            <person name="Zhang X."/>
            <person name="Liang L."/>
        </authorList>
    </citation>
    <scope>NUCLEOTIDE SEQUENCE [LARGE SCALE GENOMIC DNA]</scope>
    <source>
        <strain evidence="1 2">LLAN61</strain>
    </source>
</reference>
<proteinExistence type="predicted"/>
<comment type="caution">
    <text evidence="1">The sequence shown here is derived from an EMBL/GenBank/DDBJ whole genome shotgun (WGS) entry which is preliminary data.</text>
</comment>
<organism evidence="1 2">
    <name type="scientific">Phyllobacterium salinisoli</name>
    <dbReference type="NCBI Taxonomy" id="1899321"/>
    <lineage>
        <taxon>Bacteria</taxon>
        <taxon>Pseudomonadati</taxon>
        <taxon>Pseudomonadota</taxon>
        <taxon>Alphaproteobacteria</taxon>
        <taxon>Hyphomicrobiales</taxon>
        <taxon>Phyllobacteriaceae</taxon>
        <taxon>Phyllobacterium</taxon>
    </lineage>
</organism>
<dbReference type="RefSeq" id="WP_114442277.1">
    <property type="nucleotide sequence ID" value="NZ_QOZG01000009.1"/>
</dbReference>
<dbReference type="EMBL" id="QOZG01000009">
    <property type="protein sequence ID" value="RCS22282.1"/>
    <property type="molecule type" value="Genomic_DNA"/>
</dbReference>
<evidence type="ECO:0000313" key="2">
    <source>
        <dbReference type="Proteomes" id="UP000253420"/>
    </source>
</evidence>
<sequence>MDCLLESLARSVRQRHVILFVGAGVSMSVGLPSWQMLTEHMADELGLDQDVIGEGGADYQTIAEYYRLKLGSMDRLRDWMKENWQVSRQKVEASPIHSLIVALDFPIIYTTNYDSNLEVAFEIHGRDYVKVANARDVARAAADVTQIVKFHGDFDDEASLVLAETDYFERLSFDSPLDVKFRSDALGRTVLFIGYSMSDMNIRLLLHRLWSTWHRSGYERDRPASFIFMPDPNPVQEAVLRRWGISVVSEREDHPGRALEVFLSKLKQMVDQG</sequence>
<dbReference type="InterPro" id="IPR014583">
    <property type="entry name" value="Uncharacterised_Sir2-like"/>
</dbReference>